<sequence length="150" mass="17353">MEHRHHYQCSPRYHGSRPRHPWCRTCHLETPQSQARMAVRTTIRCPWVTTLSYRLGEPARFICVLPTQVYTVLLCPGEIGNDREPNEVAHWQQSEGDQTPFARQHDVQHLPLHLSPNFPQAHLAAFIAEIPNTNAMRFSLQPPQHHLSTV</sequence>
<evidence type="ECO:0000313" key="2">
    <source>
        <dbReference type="Proteomes" id="UP000799764"/>
    </source>
</evidence>
<dbReference type="Proteomes" id="UP000799764">
    <property type="component" value="Unassembled WGS sequence"/>
</dbReference>
<proteinExistence type="predicted"/>
<gene>
    <name evidence="1" type="ORF">P171DRAFT_516011</name>
</gene>
<accession>A0A9P4UJX1</accession>
<dbReference type="AlphaFoldDB" id="A0A9P4UJX1"/>
<keyword evidence="2" id="KW-1185">Reference proteome</keyword>
<name>A0A9P4UJX1_9PLEO</name>
<evidence type="ECO:0000313" key="1">
    <source>
        <dbReference type="EMBL" id="KAF2452138.1"/>
    </source>
</evidence>
<dbReference type="EMBL" id="MU001492">
    <property type="protein sequence ID" value="KAF2452138.1"/>
    <property type="molecule type" value="Genomic_DNA"/>
</dbReference>
<protein>
    <submittedName>
        <fullName evidence="1">Uncharacterized protein</fullName>
    </submittedName>
</protein>
<feature type="non-terminal residue" evidence="1">
    <location>
        <position position="150"/>
    </location>
</feature>
<organism evidence="1 2">
    <name type="scientific">Karstenula rhodostoma CBS 690.94</name>
    <dbReference type="NCBI Taxonomy" id="1392251"/>
    <lineage>
        <taxon>Eukaryota</taxon>
        <taxon>Fungi</taxon>
        <taxon>Dikarya</taxon>
        <taxon>Ascomycota</taxon>
        <taxon>Pezizomycotina</taxon>
        <taxon>Dothideomycetes</taxon>
        <taxon>Pleosporomycetidae</taxon>
        <taxon>Pleosporales</taxon>
        <taxon>Massarineae</taxon>
        <taxon>Didymosphaeriaceae</taxon>
        <taxon>Karstenula</taxon>
    </lineage>
</organism>
<reference evidence="1" key="1">
    <citation type="journal article" date="2020" name="Stud. Mycol.">
        <title>101 Dothideomycetes genomes: a test case for predicting lifestyles and emergence of pathogens.</title>
        <authorList>
            <person name="Haridas S."/>
            <person name="Albert R."/>
            <person name="Binder M."/>
            <person name="Bloem J."/>
            <person name="Labutti K."/>
            <person name="Salamov A."/>
            <person name="Andreopoulos B."/>
            <person name="Baker S."/>
            <person name="Barry K."/>
            <person name="Bills G."/>
            <person name="Bluhm B."/>
            <person name="Cannon C."/>
            <person name="Castanera R."/>
            <person name="Culley D."/>
            <person name="Daum C."/>
            <person name="Ezra D."/>
            <person name="Gonzalez J."/>
            <person name="Henrissat B."/>
            <person name="Kuo A."/>
            <person name="Liang C."/>
            <person name="Lipzen A."/>
            <person name="Lutzoni F."/>
            <person name="Magnuson J."/>
            <person name="Mondo S."/>
            <person name="Nolan M."/>
            <person name="Ohm R."/>
            <person name="Pangilinan J."/>
            <person name="Park H.-J."/>
            <person name="Ramirez L."/>
            <person name="Alfaro M."/>
            <person name="Sun H."/>
            <person name="Tritt A."/>
            <person name="Yoshinaga Y."/>
            <person name="Zwiers L.-H."/>
            <person name="Turgeon B."/>
            <person name="Goodwin S."/>
            <person name="Spatafora J."/>
            <person name="Crous P."/>
            <person name="Grigoriev I."/>
        </authorList>
    </citation>
    <scope>NUCLEOTIDE SEQUENCE</scope>
    <source>
        <strain evidence="1">CBS 690.94</strain>
    </source>
</reference>
<comment type="caution">
    <text evidence="1">The sequence shown here is derived from an EMBL/GenBank/DDBJ whole genome shotgun (WGS) entry which is preliminary data.</text>
</comment>